<proteinExistence type="inferred from homology"/>
<dbReference type="SUPFAM" id="SSF52540">
    <property type="entry name" value="P-loop containing nucleoside triphosphate hydrolases"/>
    <property type="match status" value="1"/>
</dbReference>
<feature type="compositionally biased region" description="Polar residues" evidence="9">
    <location>
        <begin position="547"/>
        <end position="556"/>
    </location>
</feature>
<evidence type="ECO:0000313" key="11">
    <source>
        <dbReference type="EMBL" id="CUG89968.1"/>
    </source>
</evidence>
<keyword evidence="6 7" id="KW-0505">Motor protein</keyword>
<dbReference type="GO" id="GO:0007018">
    <property type="term" value="P:microtubule-based movement"/>
    <property type="evidence" value="ECO:0007669"/>
    <property type="project" value="InterPro"/>
</dbReference>
<evidence type="ECO:0000256" key="5">
    <source>
        <dbReference type="ARBA" id="ARBA00023054"/>
    </source>
</evidence>
<feature type="compositionally biased region" description="Low complexity" evidence="9">
    <location>
        <begin position="646"/>
        <end position="659"/>
    </location>
</feature>
<dbReference type="GO" id="GO:0005737">
    <property type="term" value="C:cytoplasm"/>
    <property type="evidence" value="ECO:0007669"/>
    <property type="project" value="UniProtKB-SubCell"/>
</dbReference>
<feature type="domain" description="Kinesin motor" evidence="10">
    <location>
        <begin position="7"/>
        <end position="365"/>
    </location>
</feature>
<dbReference type="CDD" id="cd00106">
    <property type="entry name" value="KISc"/>
    <property type="match status" value="1"/>
</dbReference>
<dbReference type="AlphaFoldDB" id="A0A0S4JIG8"/>
<dbReference type="Pfam" id="PF00225">
    <property type="entry name" value="Kinesin"/>
    <property type="match status" value="1"/>
</dbReference>
<keyword evidence="5 8" id="KW-0175">Coiled coil</keyword>
<feature type="region of interest" description="Disordered" evidence="9">
    <location>
        <begin position="679"/>
        <end position="709"/>
    </location>
</feature>
<dbReference type="GO" id="GO:0007052">
    <property type="term" value="P:mitotic spindle organization"/>
    <property type="evidence" value="ECO:0007669"/>
    <property type="project" value="TreeGrafter"/>
</dbReference>
<dbReference type="Gene3D" id="3.40.850.10">
    <property type="entry name" value="Kinesin motor domain"/>
    <property type="match status" value="1"/>
</dbReference>
<protein>
    <recommendedName>
        <fullName evidence="7">Kinesin-like protein</fullName>
    </recommendedName>
</protein>
<dbReference type="OrthoDB" id="3176171at2759"/>
<dbReference type="GO" id="GO:0003777">
    <property type="term" value="F:microtubule motor activity"/>
    <property type="evidence" value="ECO:0007669"/>
    <property type="project" value="InterPro"/>
</dbReference>
<dbReference type="PRINTS" id="PR00380">
    <property type="entry name" value="KINESINHEAVY"/>
</dbReference>
<keyword evidence="2" id="KW-0963">Cytoplasm</keyword>
<sequence>MSVTNKGVQVLIRFRPLNDTEKAKGPDNCVELSSTTEIAHVGESFAPPTSKAQGALDIALDQQKQFTFDHVFNPDAGQTDVYEVVGRPVVTNVLKGYNGTILAYGQTGSGKTHSMLGPEGGTMDVLSQSAGPNFAKRGIIPRLIEDLFGRLQAMPEQEVSWKISVSVFELYKEQLQDLLAQEGAPVQEYKIREDLVGGRGVYVENLYAKPCLSAPELLEAVKLGVSRRKVASTKSNDNSSRSHSLTMIMVEQTNHVQGGTVTRSRLNLIDLAGSEKVRKTQADGERLKEAQQINLSLTFLGNVINRLTDGKGGFIPYRDSKLTRILQDSLGGNSLTTLFCHCSIASYNREETVGTLRFAARAKRIKNAPKVNRELSQKELQVQLAQALDRIKFLEERAALQHGMSPIRQSRVNRSSSDRHEDPHNEEGAGSPNQQASEERDELRQTIESLLQQLEEVKRDLNSREEDLSERTQQVEFYKKKAATAEEELSDIVSRAKRDEALVQRKLLDAQSEILQLQQQLELQKASLVGSSTTKRIDEKLLTNFEQDVGQTQHRTPINRPMNLRRPGANPQRSNSTGGPVELSISGKGQLTSAETMEGIPNGRSGSISTANTGAVELSAPSVLKTDDVSSRQQQSGDTTTKRQRGPASATGAPSSGSALNGGDAVPTTLDTLQVLDTIDGRPHRGPTPPTTPISGDLAPRAGQRAPEVPKPEMIDCGVMAVVGKTDLELQKEIDDMQSHMKQLMNKSSTITKQFTESKDQLSKLNDMLEATRNERDDVSQELDALRKLLESKEKDNELMRRIMEDLNINLSDFQHLLTDEKQRAKHLLDEADGLRGHNAALKQTADQQEFVEMAMMELLIKAEDMDAIEQDLMRMPSLPTEELFLKKRDFCLSTLRQLSNFLDNISGQLSRQKFNTGNLESRRLQLLGEAANLTSRCDDANGLLTFSEKSPSPTH</sequence>
<dbReference type="GO" id="GO:0005524">
    <property type="term" value="F:ATP binding"/>
    <property type="evidence" value="ECO:0007669"/>
    <property type="project" value="UniProtKB-UniRule"/>
</dbReference>
<dbReference type="GO" id="GO:0005874">
    <property type="term" value="C:microtubule"/>
    <property type="evidence" value="ECO:0007669"/>
    <property type="project" value="UniProtKB-KW"/>
</dbReference>
<dbReference type="InterPro" id="IPR036961">
    <property type="entry name" value="Kinesin_motor_dom_sf"/>
</dbReference>
<feature type="compositionally biased region" description="Basic and acidic residues" evidence="9">
    <location>
        <begin position="416"/>
        <end position="427"/>
    </location>
</feature>
<keyword evidence="3 6" id="KW-0547">Nucleotide-binding</keyword>
<dbReference type="GO" id="GO:0005875">
    <property type="term" value="C:microtubule associated complex"/>
    <property type="evidence" value="ECO:0007669"/>
    <property type="project" value="TreeGrafter"/>
</dbReference>
<evidence type="ECO:0000256" key="3">
    <source>
        <dbReference type="ARBA" id="ARBA00022741"/>
    </source>
</evidence>
<dbReference type="InterPro" id="IPR027417">
    <property type="entry name" value="P-loop_NTPase"/>
</dbReference>
<evidence type="ECO:0000256" key="7">
    <source>
        <dbReference type="RuleBase" id="RU000394"/>
    </source>
</evidence>
<evidence type="ECO:0000256" key="9">
    <source>
        <dbReference type="SAM" id="MobiDB-lite"/>
    </source>
</evidence>
<feature type="coiled-coil region" evidence="8">
    <location>
        <begin position="727"/>
        <end position="810"/>
    </location>
</feature>
<evidence type="ECO:0000256" key="2">
    <source>
        <dbReference type="ARBA" id="ARBA00022490"/>
    </source>
</evidence>
<dbReference type="PROSITE" id="PS50067">
    <property type="entry name" value="KINESIN_MOTOR_2"/>
    <property type="match status" value="1"/>
</dbReference>
<dbReference type="SMART" id="SM00129">
    <property type="entry name" value="KISc"/>
    <property type="match status" value="1"/>
</dbReference>
<evidence type="ECO:0000256" key="1">
    <source>
        <dbReference type="ARBA" id="ARBA00004496"/>
    </source>
</evidence>
<comment type="subcellular location">
    <subcellularLocation>
        <location evidence="1">Cytoplasm</location>
    </subcellularLocation>
</comment>
<comment type="similarity">
    <text evidence="6 7">Belongs to the TRAFAC class myosin-kinesin ATPase superfamily. Kinesin family.</text>
</comment>
<dbReference type="InterPro" id="IPR001752">
    <property type="entry name" value="Kinesin_motor_dom"/>
</dbReference>
<dbReference type="PANTHER" id="PTHR47969">
    <property type="entry name" value="CHROMOSOME-ASSOCIATED KINESIN KIF4A-RELATED"/>
    <property type="match status" value="1"/>
</dbReference>
<keyword evidence="4 6" id="KW-0067">ATP-binding</keyword>
<feature type="binding site" evidence="6">
    <location>
        <begin position="105"/>
        <end position="112"/>
    </location>
    <ligand>
        <name>ATP</name>
        <dbReference type="ChEBI" id="CHEBI:30616"/>
    </ligand>
</feature>
<dbReference type="VEuPathDB" id="TriTrypDB:BSAL_24340"/>
<dbReference type="InterPro" id="IPR027640">
    <property type="entry name" value="Kinesin-like_fam"/>
</dbReference>
<name>A0A0S4JIG8_BODSA</name>
<feature type="region of interest" description="Disordered" evidence="9">
    <location>
        <begin position="402"/>
        <end position="443"/>
    </location>
</feature>
<reference evidence="12" key="1">
    <citation type="submission" date="2015-09" db="EMBL/GenBank/DDBJ databases">
        <authorList>
            <consortium name="Pathogen Informatics"/>
        </authorList>
    </citation>
    <scope>NUCLEOTIDE SEQUENCE [LARGE SCALE GENOMIC DNA]</scope>
    <source>
        <strain evidence="12">Lake Konstanz</strain>
    </source>
</reference>
<evidence type="ECO:0000256" key="8">
    <source>
        <dbReference type="SAM" id="Coils"/>
    </source>
</evidence>
<keyword evidence="12" id="KW-1185">Reference proteome</keyword>
<gene>
    <name evidence="11" type="ORF">BSAL_24340</name>
</gene>
<dbReference type="GO" id="GO:0008017">
    <property type="term" value="F:microtubule binding"/>
    <property type="evidence" value="ECO:0007669"/>
    <property type="project" value="InterPro"/>
</dbReference>
<evidence type="ECO:0000256" key="4">
    <source>
        <dbReference type="ARBA" id="ARBA00022840"/>
    </source>
</evidence>
<dbReference type="PANTHER" id="PTHR47969:SF15">
    <property type="entry name" value="CHROMOSOME-ASSOCIATED KINESIN KIF4A-RELATED"/>
    <property type="match status" value="1"/>
</dbReference>
<dbReference type="Proteomes" id="UP000051952">
    <property type="component" value="Unassembled WGS sequence"/>
</dbReference>
<organism evidence="11 12">
    <name type="scientific">Bodo saltans</name>
    <name type="common">Flagellated protozoan</name>
    <dbReference type="NCBI Taxonomy" id="75058"/>
    <lineage>
        <taxon>Eukaryota</taxon>
        <taxon>Discoba</taxon>
        <taxon>Euglenozoa</taxon>
        <taxon>Kinetoplastea</taxon>
        <taxon>Metakinetoplastina</taxon>
        <taxon>Eubodonida</taxon>
        <taxon>Bodonidae</taxon>
        <taxon>Bodo</taxon>
    </lineage>
</organism>
<feature type="region of interest" description="Disordered" evidence="9">
    <location>
        <begin position="547"/>
        <end position="666"/>
    </location>
</feature>
<dbReference type="InterPro" id="IPR019821">
    <property type="entry name" value="Kinesin_motor_CS"/>
</dbReference>
<dbReference type="PROSITE" id="PS00411">
    <property type="entry name" value="KINESIN_MOTOR_1"/>
    <property type="match status" value="1"/>
</dbReference>
<dbReference type="GO" id="GO:0051231">
    <property type="term" value="P:spindle elongation"/>
    <property type="evidence" value="ECO:0007669"/>
    <property type="project" value="TreeGrafter"/>
</dbReference>
<dbReference type="EMBL" id="CYKH01001782">
    <property type="protein sequence ID" value="CUG89968.1"/>
    <property type="molecule type" value="Genomic_DNA"/>
</dbReference>
<evidence type="ECO:0000259" key="10">
    <source>
        <dbReference type="PROSITE" id="PS50067"/>
    </source>
</evidence>
<feature type="compositionally biased region" description="Polar residues" evidence="9">
    <location>
        <begin position="604"/>
        <end position="613"/>
    </location>
</feature>
<evidence type="ECO:0000256" key="6">
    <source>
        <dbReference type="PROSITE-ProRule" id="PRU00283"/>
    </source>
</evidence>
<keyword evidence="7" id="KW-0493">Microtubule</keyword>
<evidence type="ECO:0000313" key="12">
    <source>
        <dbReference type="Proteomes" id="UP000051952"/>
    </source>
</evidence>
<accession>A0A0S4JIG8</accession>